<proteinExistence type="predicted"/>
<keyword evidence="1" id="KW-0732">Signal</keyword>
<keyword evidence="3" id="KW-1185">Reference proteome</keyword>
<sequence>MTKTSMFKSVLMTSLLVFGVSIFGSESSKDHSLSLEEFMIEEIDKFYQDTSPQQCPDSVVCEEENDDAFSTCSNITVYCYEYCNGRLTGIREYCY</sequence>
<evidence type="ECO:0000256" key="1">
    <source>
        <dbReference type="SAM" id="SignalP"/>
    </source>
</evidence>
<feature type="signal peptide" evidence="1">
    <location>
        <begin position="1"/>
        <end position="19"/>
    </location>
</feature>
<dbReference type="EMBL" id="FWZT01000018">
    <property type="protein sequence ID" value="SMF56221.1"/>
    <property type="molecule type" value="Genomic_DNA"/>
</dbReference>
<gene>
    <name evidence="2" type="ORF">SAMN06296036_1184</name>
</gene>
<dbReference type="AlphaFoldDB" id="A0A1Y6CIJ1"/>
<organism evidence="2 3">
    <name type="scientific">Pseudobacteriovorax antillogorgiicola</name>
    <dbReference type="NCBI Taxonomy" id="1513793"/>
    <lineage>
        <taxon>Bacteria</taxon>
        <taxon>Pseudomonadati</taxon>
        <taxon>Bdellovibrionota</taxon>
        <taxon>Oligoflexia</taxon>
        <taxon>Oligoflexales</taxon>
        <taxon>Pseudobacteriovoracaceae</taxon>
        <taxon>Pseudobacteriovorax</taxon>
    </lineage>
</organism>
<name>A0A1Y6CIJ1_9BACT</name>
<dbReference type="RefSeq" id="WP_132322471.1">
    <property type="nucleotide sequence ID" value="NZ_FWZT01000018.1"/>
</dbReference>
<accession>A0A1Y6CIJ1</accession>
<reference evidence="3" key="1">
    <citation type="submission" date="2017-04" db="EMBL/GenBank/DDBJ databases">
        <authorList>
            <person name="Varghese N."/>
            <person name="Submissions S."/>
        </authorList>
    </citation>
    <scope>NUCLEOTIDE SEQUENCE [LARGE SCALE GENOMIC DNA]</scope>
    <source>
        <strain evidence="3">RKEM611</strain>
    </source>
</reference>
<protein>
    <submittedName>
        <fullName evidence="2">Uncharacterized protein</fullName>
    </submittedName>
</protein>
<feature type="chain" id="PRO_5012260926" evidence="1">
    <location>
        <begin position="20"/>
        <end position="95"/>
    </location>
</feature>
<evidence type="ECO:0000313" key="2">
    <source>
        <dbReference type="EMBL" id="SMF56221.1"/>
    </source>
</evidence>
<dbReference type="Proteomes" id="UP000192907">
    <property type="component" value="Unassembled WGS sequence"/>
</dbReference>
<evidence type="ECO:0000313" key="3">
    <source>
        <dbReference type="Proteomes" id="UP000192907"/>
    </source>
</evidence>